<evidence type="ECO:0000313" key="1">
    <source>
        <dbReference type="EMBL" id="OAG09062.1"/>
    </source>
</evidence>
<dbReference type="OrthoDB" id="5413827at2759"/>
<keyword evidence="2" id="KW-1185">Reference proteome</keyword>
<name>A0A177CQ44_9PLEO</name>
<organism evidence="1 2">
    <name type="scientific">Paraphaeosphaeria sporulosa</name>
    <dbReference type="NCBI Taxonomy" id="1460663"/>
    <lineage>
        <taxon>Eukaryota</taxon>
        <taxon>Fungi</taxon>
        <taxon>Dikarya</taxon>
        <taxon>Ascomycota</taxon>
        <taxon>Pezizomycotina</taxon>
        <taxon>Dothideomycetes</taxon>
        <taxon>Pleosporomycetidae</taxon>
        <taxon>Pleosporales</taxon>
        <taxon>Massarineae</taxon>
        <taxon>Didymosphaeriaceae</taxon>
        <taxon>Paraphaeosphaeria</taxon>
    </lineage>
</organism>
<sequence>MADPPTEPGAYDDRKNDVATAARTNVGIRAVIKDSNGMLDPTPRGACIPVFERNQQQSPFLRLPGEIRNKIYGYVFETVPECFIYLMGTLRIPEWNSGCFHLSTVCRTMYKETRFLCFTNATVYLSSASFGCGVALRDIFPVQREAFSTLVISHANLHGFMARGFLRASQNYLPGLERVFLHDFWGHHAPCMAGHQFSAMQQEVGEEEAKPFREIVKEGVQVECGYWDRDAM</sequence>
<reference evidence="1 2" key="1">
    <citation type="submission" date="2016-05" db="EMBL/GenBank/DDBJ databases">
        <title>Comparative analysis of secretome profiles of manganese(II)-oxidizing ascomycete fungi.</title>
        <authorList>
            <consortium name="DOE Joint Genome Institute"/>
            <person name="Zeiner C.A."/>
            <person name="Purvine S.O."/>
            <person name="Zink E.M."/>
            <person name="Wu S."/>
            <person name="Pasa-Tolic L."/>
            <person name="Chaput D.L."/>
            <person name="Haridas S."/>
            <person name="Grigoriev I.V."/>
            <person name="Santelli C.M."/>
            <person name="Hansel C.M."/>
        </authorList>
    </citation>
    <scope>NUCLEOTIDE SEQUENCE [LARGE SCALE GENOMIC DNA]</scope>
    <source>
        <strain evidence="1 2">AP3s5-JAC2a</strain>
    </source>
</reference>
<evidence type="ECO:0000313" key="2">
    <source>
        <dbReference type="Proteomes" id="UP000077069"/>
    </source>
</evidence>
<protein>
    <submittedName>
        <fullName evidence="1">Uncharacterized protein</fullName>
    </submittedName>
</protein>
<dbReference type="RefSeq" id="XP_018039427.1">
    <property type="nucleotide sequence ID" value="XM_018180095.1"/>
</dbReference>
<dbReference type="PANTHER" id="PTHR38790">
    <property type="entry name" value="2EXR DOMAIN-CONTAINING PROTEIN-RELATED"/>
    <property type="match status" value="1"/>
</dbReference>
<gene>
    <name evidence="1" type="ORF">CC84DRAFT_1174433</name>
</gene>
<proteinExistence type="predicted"/>
<dbReference type="InParanoid" id="A0A177CQ44"/>
<dbReference type="EMBL" id="KV441550">
    <property type="protein sequence ID" value="OAG09062.1"/>
    <property type="molecule type" value="Genomic_DNA"/>
</dbReference>
<dbReference type="Proteomes" id="UP000077069">
    <property type="component" value="Unassembled WGS sequence"/>
</dbReference>
<dbReference type="GeneID" id="28763581"/>
<dbReference type="PANTHER" id="PTHR38790:SF4">
    <property type="entry name" value="2EXR DOMAIN-CONTAINING PROTEIN"/>
    <property type="match status" value="1"/>
</dbReference>
<accession>A0A177CQ44</accession>
<dbReference type="AlphaFoldDB" id="A0A177CQ44"/>